<evidence type="ECO:0000256" key="2">
    <source>
        <dbReference type="SAM" id="SignalP"/>
    </source>
</evidence>
<comment type="caution">
    <text evidence="3">The sequence shown here is derived from an EMBL/GenBank/DDBJ whole genome shotgun (WGS) entry which is preliminary data.</text>
</comment>
<evidence type="ECO:0000313" key="3">
    <source>
        <dbReference type="EMBL" id="MFD0794315.1"/>
    </source>
</evidence>
<protein>
    <recommendedName>
        <fullName evidence="5">Tetratricopeptide repeat-containing protein</fullName>
    </recommendedName>
</protein>
<evidence type="ECO:0000256" key="1">
    <source>
        <dbReference type="PROSITE-ProRule" id="PRU00339"/>
    </source>
</evidence>
<reference evidence="4" key="1">
    <citation type="journal article" date="2019" name="Int. J. Syst. Evol. Microbiol.">
        <title>The Global Catalogue of Microorganisms (GCM) 10K type strain sequencing project: providing services to taxonomists for standard genome sequencing and annotation.</title>
        <authorList>
            <consortium name="The Broad Institute Genomics Platform"/>
            <consortium name="The Broad Institute Genome Sequencing Center for Infectious Disease"/>
            <person name="Wu L."/>
            <person name="Ma J."/>
        </authorList>
    </citation>
    <scope>NUCLEOTIDE SEQUENCE [LARGE SCALE GENOMIC DNA]</scope>
    <source>
        <strain evidence="4">CCUG 61484</strain>
    </source>
</reference>
<dbReference type="RefSeq" id="WP_377115474.1">
    <property type="nucleotide sequence ID" value="NZ_JBHTHZ010000010.1"/>
</dbReference>
<keyword evidence="1" id="KW-0802">TPR repeat</keyword>
<feature type="chain" id="PRO_5046832958" description="Tetratricopeptide repeat-containing protein" evidence="2">
    <location>
        <begin position="21"/>
        <end position="191"/>
    </location>
</feature>
<feature type="signal peptide" evidence="2">
    <location>
        <begin position="1"/>
        <end position="20"/>
    </location>
</feature>
<feature type="repeat" description="TPR" evidence="1">
    <location>
        <begin position="65"/>
        <end position="98"/>
    </location>
</feature>
<dbReference type="Gene3D" id="1.25.40.10">
    <property type="entry name" value="Tetratricopeptide repeat domain"/>
    <property type="match status" value="1"/>
</dbReference>
<evidence type="ECO:0000313" key="4">
    <source>
        <dbReference type="Proteomes" id="UP001597010"/>
    </source>
</evidence>
<keyword evidence="4" id="KW-1185">Reference proteome</keyword>
<name>A0ABW3ATY6_9SPHI</name>
<dbReference type="PROSITE" id="PS50005">
    <property type="entry name" value="TPR"/>
    <property type="match status" value="1"/>
</dbReference>
<gene>
    <name evidence="3" type="ORF">ACFQZX_11860</name>
</gene>
<dbReference type="Proteomes" id="UP001597010">
    <property type="component" value="Unassembled WGS sequence"/>
</dbReference>
<keyword evidence="2" id="KW-0732">Signal</keyword>
<evidence type="ECO:0008006" key="5">
    <source>
        <dbReference type="Google" id="ProtNLM"/>
    </source>
</evidence>
<organism evidence="3 4">
    <name type="scientific">Mucilaginibacter litoreus</name>
    <dbReference type="NCBI Taxonomy" id="1048221"/>
    <lineage>
        <taxon>Bacteria</taxon>
        <taxon>Pseudomonadati</taxon>
        <taxon>Bacteroidota</taxon>
        <taxon>Sphingobacteriia</taxon>
        <taxon>Sphingobacteriales</taxon>
        <taxon>Sphingobacteriaceae</taxon>
        <taxon>Mucilaginibacter</taxon>
    </lineage>
</organism>
<dbReference type="EMBL" id="JBHTHZ010000010">
    <property type="protein sequence ID" value="MFD0794315.1"/>
    <property type="molecule type" value="Genomic_DNA"/>
</dbReference>
<dbReference type="InterPro" id="IPR011990">
    <property type="entry name" value="TPR-like_helical_dom_sf"/>
</dbReference>
<sequence>MLKRAAFFLILIISSFITRAQTADEVYNKYLDFNLARFGGESEKALSLGEEILPNVDKLNDKSRISFYYSIGNLYENDSQSVKAIEYYEKVAAAVPDYYVAQRALGYLYNKQADEIKQKTVTDTASLQQYQDAIKKALPHLEKAQACDPDDDTLELIKTLYTNINDKQGLDTLNTRLKILSKNCVDLLEEK</sequence>
<accession>A0ABW3ATY6</accession>
<dbReference type="SUPFAM" id="SSF48452">
    <property type="entry name" value="TPR-like"/>
    <property type="match status" value="1"/>
</dbReference>
<proteinExistence type="predicted"/>
<dbReference type="InterPro" id="IPR019734">
    <property type="entry name" value="TPR_rpt"/>
</dbReference>